<protein>
    <submittedName>
        <fullName evidence="2">Cell surface protein</fullName>
    </submittedName>
</protein>
<accession>A0AAP0YW82</accession>
<proteinExistence type="predicted"/>
<keyword evidence="1" id="KW-1133">Transmembrane helix</keyword>
<dbReference type="EMBL" id="ATMK01000017">
    <property type="protein sequence ID" value="KJJ86716.1"/>
    <property type="molecule type" value="Genomic_DNA"/>
</dbReference>
<evidence type="ECO:0000313" key="2">
    <source>
        <dbReference type="EMBL" id="KJJ86716.1"/>
    </source>
</evidence>
<keyword evidence="1" id="KW-0472">Membrane</keyword>
<reference evidence="2 3" key="1">
    <citation type="journal article" date="2015" name="BMC Genomics">
        <title>Comparative genome analysis of Prevotella intermedia strain isolated from infected root canal reveals features related to pathogenicity and adaptation.</title>
        <authorList>
            <person name="Ruan Y."/>
            <person name="Shen L."/>
            <person name="Zou Y."/>
            <person name="Qi Z."/>
            <person name="Yin J."/>
            <person name="Jiang J."/>
            <person name="Guo L."/>
            <person name="He L."/>
            <person name="Chen Z."/>
            <person name="Tang Z."/>
            <person name="Qin S."/>
        </authorList>
    </citation>
    <scope>NUCLEOTIDE SEQUENCE [LARGE SCALE GENOMIC DNA]</scope>
    <source>
        <strain evidence="2 3">ZT</strain>
    </source>
</reference>
<evidence type="ECO:0000256" key="1">
    <source>
        <dbReference type="SAM" id="Phobius"/>
    </source>
</evidence>
<sequence>MSYTIGMPVKNVYTLFPLLFFIERLIVRRLLKLFAYVFAM</sequence>
<gene>
    <name evidence="2" type="ORF">M573_117002</name>
</gene>
<organism evidence="2 3">
    <name type="scientific">Prevotella intermedia ZT</name>
    <dbReference type="NCBI Taxonomy" id="1347790"/>
    <lineage>
        <taxon>Bacteria</taxon>
        <taxon>Pseudomonadati</taxon>
        <taxon>Bacteroidota</taxon>
        <taxon>Bacteroidia</taxon>
        <taxon>Bacteroidales</taxon>
        <taxon>Prevotellaceae</taxon>
        <taxon>Prevotella</taxon>
    </lineage>
</organism>
<dbReference type="AlphaFoldDB" id="A0AAP0YW82"/>
<name>A0AAP0YW82_PREIN</name>
<comment type="caution">
    <text evidence="2">The sequence shown here is derived from an EMBL/GenBank/DDBJ whole genome shotgun (WGS) entry which is preliminary data.</text>
</comment>
<keyword evidence="1" id="KW-0812">Transmembrane</keyword>
<evidence type="ECO:0000313" key="3">
    <source>
        <dbReference type="Proteomes" id="UP000032541"/>
    </source>
</evidence>
<dbReference type="Proteomes" id="UP000032541">
    <property type="component" value="Unassembled WGS sequence"/>
</dbReference>
<feature type="transmembrane region" description="Helical" evidence="1">
    <location>
        <begin position="12"/>
        <end position="31"/>
    </location>
</feature>